<dbReference type="GO" id="GO:0005507">
    <property type="term" value="F:copper ion binding"/>
    <property type="evidence" value="ECO:0007669"/>
    <property type="project" value="InterPro"/>
</dbReference>
<dbReference type="AlphaFoldDB" id="L9X765"/>
<dbReference type="SUPFAM" id="SSF49503">
    <property type="entry name" value="Cupredoxins"/>
    <property type="match status" value="1"/>
</dbReference>
<evidence type="ECO:0000256" key="11">
    <source>
        <dbReference type="SAM" id="MobiDB-lite"/>
    </source>
</evidence>
<feature type="compositionally biased region" description="Polar residues" evidence="11">
    <location>
        <begin position="296"/>
        <end position="310"/>
    </location>
</feature>
<dbReference type="Gene3D" id="2.60.40.420">
    <property type="entry name" value="Cupredoxins - blue copper proteins"/>
    <property type="match status" value="1"/>
</dbReference>
<evidence type="ECO:0000256" key="1">
    <source>
        <dbReference type="ARBA" id="ARBA00004141"/>
    </source>
</evidence>
<comment type="caution">
    <text evidence="14">The sequence shown here is derived from an EMBL/GenBank/DDBJ whole genome shotgun (WGS) entry which is preliminary data.</text>
</comment>
<keyword evidence="3" id="KW-0813">Transport</keyword>
<feature type="transmembrane region" description="Helical" evidence="12">
    <location>
        <begin position="15"/>
        <end position="36"/>
    </location>
</feature>
<evidence type="ECO:0000256" key="5">
    <source>
        <dbReference type="ARBA" id="ARBA00022692"/>
    </source>
</evidence>
<comment type="subcellular location">
    <subcellularLocation>
        <location evidence="1">Membrane</location>
        <topology evidence="1">Multi-pass membrane protein</topology>
    </subcellularLocation>
</comment>
<dbReference type="InterPro" id="IPR014222">
    <property type="entry name" value="Cyt_c_oxidase_su2"/>
</dbReference>
<feature type="compositionally biased region" description="Acidic residues" evidence="11">
    <location>
        <begin position="313"/>
        <end position="332"/>
    </location>
</feature>
<evidence type="ECO:0000256" key="9">
    <source>
        <dbReference type="ARBA" id="ARBA00023008"/>
    </source>
</evidence>
<keyword evidence="4" id="KW-0679">Respiratory chain</keyword>
<evidence type="ECO:0000256" key="8">
    <source>
        <dbReference type="ARBA" id="ARBA00022989"/>
    </source>
</evidence>
<keyword evidence="5 12" id="KW-0812">Transmembrane</keyword>
<dbReference type="InterPro" id="IPR002429">
    <property type="entry name" value="CcO_II-like_C"/>
</dbReference>
<keyword evidence="15" id="KW-1185">Reference proteome</keyword>
<keyword evidence="7" id="KW-0249">Electron transport</keyword>
<organism evidence="14 15">
    <name type="scientific">Natronolimnohabitans innermongolicus JCM 12255</name>
    <dbReference type="NCBI Taxonomy" id="1227499"/>
    <lineage>
        <taxon>Archaea</taxon>
        <taxon>Methanobacteriati</taxon>
        <taxon>Methanobacteriota</taxon>
        <taxon>Stenosarchaea group</taxon>
        <taxon>Halobacteria</taxon>
        <taxon>Halobacteriales</taxon>
        <taxon>Natrialbaceae</taxon>
        <taxon>Natronolimnohabitans</taxon>
    </lineage>
</organism>
<evidence type="ECO:0000313" key="14">
    <source>
        <dbReference type="EMBL" id="ELY57535.1"/>
    </source>
</evidence>
<dbReference type="RefSeq" id="WP_007259022.1">
    <property type="nucleotide sequence ID" value="NZ_AOHZ01000041.1"/>
</dbReference>
<dbReference type="STRING" id="1227499.C493_08616"/>
<dbReference type="eggNOG" id="arCOG01235">
    <property type="taxonomic scope" value="Archaea"/>
</dbReference>
<evidence type="ECO:0000256" key="2">
    <source>
        <dbReference type="ARBA" id="ARBA00007866"/>
    </source>
</evidence>
<dbReference type="PROSITE" id="PS00078">
    <property type="entry name" value="COX2"/>
    <property type="match status" value="1"/>
</dbReference>
<dbReference type="InterPro" id="IPR045187">
    <property type="entry name" value="CcO_II"/>
</dbReference>
<dbReference type="PANTHER" id="PTHR22888">
    <property type="entry name" value="CYTOCHROME C OXIDASE, SUBUNIT II"/>
    <property type="match status" value="1"/>
</dbReference>
<sequence length="332" mass="36895">MPLQADTRIDVFESIFLVFLGLGTLVGVVVIAYTLYNAYKYRDNGDLKTDDSLPTLGELPTGGKGGKKLFLSFGISAIIVISLIIWTYGMLLYVEDPSDEFEEDPIEIDVLGNQFAWYFEYENGVESINTMTVPADHPVAIEVTGGDVWHSFGISDLRVKADAIPGEYDETWFMAEEAGEEHTIECFELCGDGHSAMDGTVQVMEQDEFDEWLDNQLALDIEIVTEDEESAADAVDELELVHVEDGTEYTFDADDFDEEGTLELNEELEQGGDFELTIAFDEEVTYEDEATDTIEDSFSVTSPSSESYTIEANGDETDDEDDNDEDDGGDDE</sequence>
<feature type="domain" description="Cytochrome oxidase subunit II copper A binding" evidence="13">
    <location>
        <begin position="103"/>
        <end position="215"/>
    </location>
</feature>
<evidence type="ECO:0000313" key="15">
    <source>
        <dbReference type="Proteomes" id="UP000011602"/>
    </source>
</evidence>
<dbReference type="PROSITE" id="PS50857">
    <property type="entry name" value="COX2_CUA"/>
    <property type="match status" value="1"/>
</dbReference>
<evidence type="ECO:0000256" key="3">
    <source>
        <dbReference type="ARBA" id="ARBA00022448"/>
    </source>
</evidence>
<feature type="region of interest" description="Disordered" evidence="11">
    <location>
        <begin position="287"/>
        <end position="332"/>
    </location>
</feature>
<evidence type="ECO:0000256" key="7">
    <source>
        <dbReference type="ARBA" id="ARBA00022982"/>
    </source>
</evidence>
<comment type="similarity">
    <text evidence="2">Belongs to the cytochrome c oxidase subunit 2 family.</text>
</comment>
<reference evidence="14 15" key="1">
    <citation type="journal article" date="2014" name="PLoS Genet.">
        <title>Phylogenetically driven sequencing of extremely halophilic archaea reveals strategies for static and dynamic osmo-response.</title>
        <authorList>
            <person name="Becker E.A."/>
            <person name="Seitzer P.M."/>
            <person name="Tritt A."/>
            <person name="Larsen D."/>
            <person name="Krusor M."/>
            <person name="Yao A.I."/>
            <person name="Wu D."/>
            <person name="Madern D."/>
            <person name="Eisen J.A."/>
            <person name="Darling A.E."/>
            <person name="Facciotti M.T."/>
        </authorList>
    </citation>
    <scope>NUCLEOTIDE SEQUENCE [LARGE SCALE GENOMIC DNA]</scope>
    <source>
        <strain evidence="14 15">JCM 12255</strain>
    </source>
</reference>
<evidence type="ECO:0000256" key="6">
    <source>
        <dbReference type="ARBA" id="ARBA00022723"/>
    </source>
</evidence>
<evidence type="ECO:0000256" key="10">
    <source>
        <dbReference type="ARBA" id="ARBA00023136"/>
    </source>
</evidence>
<dbReference type="InterPro" id="IPR001505">
    <property type="entry name" value="Copper_CuA"/>
</dbReference>
<dbReference type="Proteomes" id="UP000011602">
    <property type="component" value="Unassembled WGS sequence"/>
</dbReference>
<gene>
    <name evidence="14" type="ORF">C493_08616</name>
</gene>
<evidence type="ECO:0000256" key="4">
    <source>
        <dbReference type="ARBA" id="ARBA00022660"/>
    </source>
</evidence>
<feature type="transmembrane region" description="Helical" evidence="12">
    <location>
        <begin position="69"/>
        <end position="94"/>
    </location>
</feature>
<dbReference type="Pfam" id="PF00116">
    <property type="entry name" value="COX2"/>
    <property type="match status" value="1"/>
</dbReference>
<dbReference type="GO" id="GO:0016491">
    <property type="term" value="F:oxidoreductase activity"/>
    <property type="evidence" value="ECO:0007669"/>
    <property type="project" value="InterPro"/>
</dbReference>
<dbReference type="PANTHER" id="PTHR22888:SF9">
    <property type="entry name" value="CYTOCHROME C OXIDASE SUBUNIT 2"/>
    <property type="match status" value="1"/>
</dbReference>
<keyword evidence="10 12" id="KW-0472">Membrane</keyword>
<keyword evidence="9" id="KW-0186">Copper</keyword>
<dbReference type="GO" id="GO:0016020">
    <property type="term" value="C:membrane"/>
    <property type="evidence" value="ECO:0007669"/>
    <property type="project" value="UniProtKB-SubCell"/>
</dbReference>
<dbReference type="NCBIfam" id="TIGR02866">
    <property type="entry name" value="CoxB"/>
    <property type="match status" value="1"/>
</dbReference>
<keyword evidence="6" id="KW-0479">Metal-binding</keyword>
<evidence type="ECO:0000259" key="13">
    <source>
        <dbReference type="PROSITE" id="PS50857"/>
    </source>
</evidence>
<name>L9X765_9EURY</name>
<dbReference type="GO" id="GO:0004129">
    <property type="term" value="F:cytochrome-c oxidase activity"/>
    <property type="evidence" value="ECO:0007669"/>
    <property type="project" value="InterPro"/>
</dbReference>
<keyword evidence="8 12" id="KW-1133">Transmembrane helix</keyword>
<dbReference type="GO" id="GO:0042773">
    <property type="term" value="P:ATP synthesis coupled electron transport"/>
    <property type="evidence" value="ECO:0007669"/>
    <property type="project" value="TreeGrafter"/>
</dbReference>
<dbReference type="CDD" id="cd13918">
    <property type="entry name" value="CuRO_HCO_II_like_6"/>
    <property type="match status" value="1"/>
</dbReference>
<dbReference type="PATRIC" id="fig|1227499.3.peg.1744"/>
<accession>L9X765</accession>
<dbReference type="EMBL" id="AOHZ01000041">
    <property type="protein sequence ID" value="ELY57535.1"/>
    <property type="molecule type" value="Genomic_DNA"/>
</dbReference>
<dbReference type="InterPro" id="IPR008972">
    <property type="entry name" value="Cupredoxin"/>
</dbReference>
<evidence type="ECO:0000256" key="12">
    <source>
        <dbReference type="SAM" id="Phobius"/>
    </source>
</evidence>
<dbReference type="OrthoDB" id="3372at2157"/>
<proteinExistence type="inferred from homology"/>
<protein>
    <submittedName>
        <fullName evidence="14">Cytochrome C oxidase subunit II</fullName>
    </submittedName>
</protein>